<evidence type="ECO:0000256" key="4">
    <source>
        <dbReference type="ARBA" id="ARBA00022803"/>
    </source>
</evidence>
<keyword evidence="3" id="KW-0677">Repeat</keyword>
<evidence type="ECO:0000256" key="3">
    <source>
        <dbReference type="ARBA" id="ARBA00022737"/>
    </source>
</evidence>
<dbReference type="AlphaFoldDB" id="A0A7W1WQN5"/>
<keyword evidence="4" id="KW-0802">TPR repeat</keyword>
<comment type="subcellular location">
    <subcellularLocation>
        <location evidence="1">Cytoplasm</location>
    </subcellularLocation>
</comment>
<dbReference type="RefSeq" id="WP_181751406.1">
    <property type="nucleotide sequence ID" value="NZ_JACEIQ010000005.1"/>
</dbReference>
<accession>A0A7W1WQN5</accession>
<evidence type="ECO:0000259" key="6">
    <source>
        <dbReference type="PROSITE" id="PS50943"/>
    </source>
</evidence>
<dbReference type="CDD" id="cd00093">
    <property type="entry name" value="HTH_XRE"/>
    <property type="match status" value="1"/>
</dbReference>
<protein>
    <submittedName>
        <fullName evidence="7">Helix-turn-helix transcriptional regulator</fullName>
    </submittedName>
</protein>
<dbReference type="Gene3D" id="1.25.40.10">
    <property type="entry name" value="Tetratricopeptide repeat domain"/>
    <property type="match status" value="2"/>
</dbReference>
<dbReference type="Proteomes" id="UP000535491">
    <property type="component" value="Unassembled WGS sequence"/>
</dbReference>
<name>A0A7W1WQN5_9BACL</name>
<evidence type="ECO:0000313" key="8">
    <source>
        <dbReference type="Proteomes" id="UP000535491"/>
    </source>
</evidence>
<evidence type="ECO:0000256" key="2">
    <source>
        <dbReference type="ARBA" id="ARBA00022490"/>
    </source>
</evidence>
<dbReference type="InterPro" id="IPR011990">
    <property type="entry name" value="TPR-like_helical_dom_sf"/>
</dbReference>
<dbReference type="InterPro" id="IPR026000">
    <property type="entry name" value="Apc5_dom"/>
</dbReference>
<keyword evidence="2" id="KW-0963">Cytoplasm</keyword>
<evidence type="ECO:0000313" key="7">
    <source>
        <dbReference type="EMBL" id="MBA4494173.1"/>
    </source>
</evidence>
<dbReference type="InterPro" id="IPR019734">
    <property type="entry name" value="TPR_rpt"/>
</dbReference>
<dbReference type="Pfam" id="PF12862">
    <property type="entry name" value="ANAPC5"/>
    <property type="match status" value="1"/>
</dbReference>
<reference evidence="7 8" key="1">
    <citation type="submission" date="2020-07" db="EMBL/GenBank/DDBJ databases">
        <authorList>
            <person name="Feng H."/>
        </authorList>
    </citation>
    <scope>NUCLEOTIDE SEQUENCE [LARGE SCALE GENOMIC DNA]</scope>
    <source>
        <strain evidence="8">s-10</strain>
    </source>
</reference>
<dbReference type="GO" id="GO:0005737">
    <property type="term" value="C:cytoplasm"/>
    <property type="evidence" value="ECO:0007669"/>
    <property type="project" value="UniProtKB-SubCell"/>
</dbReference>
<sequence length="446" mass="52452">MYYGLEPSIVRYVIRRVRKEKNLRQEDLSDNKMSYGTISNIERGVNNVDESIVLRYLAKLMLTQKKLKALVTEEQERIESLAFQLEYIESMFDHGKPKEAEKLLKQLSLERYHPLAPYFTYLEGRNLQAKKQFKKAKKQYEFAIRLHNQYKLFYRGNIVSICYNELSICSYTQNEIEKALDYVEKGLAACDENREGKEIKYPLMSNKILYLLNMYQYDAAKQILDELWTFIPQIRNIFTILNIYKFRAIILRKMKMYTEAIDVCREGIDIARRNQVQNRYLDLINVLGSIYLLQAQLEKAMQCFDMVANYDRDQHFPRNLIDALTYLAIIHSHKKCWKDAEQSIEQALDIAKGNSHYRLSKVLIVRGDILSAQNKFKEAIPFYQESEQIAEKNGFKRRQCTALLQLATCFGNMGLDSECSKCMVKLLNLKKELKLYSEDDIYAIDA</sequence>
<dbReference type="PANTHER" id="PTHR46630:SF1">
    <property type="entry name" value="TETRATRICOPEPTIDE REPEAT PROTEIN 29"/>
    <property type="match status" value="1"/>
</dbReference>
<organism evidence="7 8">
    <name type="scientific">Paenactinomyces guangxiensis</name>
    <dbReference type="NCBI Taxonomy" id="1490290"/>
    <lineage>
        <taxon>Bacteria</taxon>
        <taxon>Bacillati</taxon>
        <taxon>Bacillota</taxon>
        <taxon>Bacilli</taxon>
        <taxon>Bacillales</taxon>
        <taxon>Thermoactinomycetaceae</taxon>
        <taxon>Paenactinomyces</taxon>
    </lineage>
</organism>
<dbReference type="PANTHER" id="PTHR46630">
    <property type="entry name" value="TETRATRICOPEPTIDE REPEAT PROTEIN 29"/>
    <property type="match status" value="1"/>
</dbReference>
<dbReference type="Gene3D" id="1.10.260.40">
    <property type="entry name" value="lambda repressor-like DNA-binding domains"/>
    <property type="match status" value="1"/>
</dbReference>
<evidence type="ECO:0000256" key="5">
    <source>
        <dbReference type="ARBA" id="ARBA00038253"/>
    </source>
</evidence>
<evidence type="ECO:0000256" key="1">
    <source>
        <dbReference type="ARBA" id="ARBA00004496"/>
    </source>
</evidence>
<dbReference type="InterPro" id="IPR051476">
    <property type="entry name" value="Bac_ResReg_Asp_Phosphatase"/>
</dbReference>
<dbReference type="InterPro" id="IPR010982">
    <property type="entry name" value="Lambda_DNA-bd_dom_sf"/>
</dbReference>
<dbReference type="InterPro" id="IPR001387">
    <property type="entry name" value="Cro/C1-type_HTH"/>
</dbReference>
<keyword evidence="8" id="KW-1185">Reference proteome</keyword>
<dbReference type="Pfam" id="PF13424">
    <property type="entry name" value="TPR_12"/>
    <property type="match status" value="1"/>
</dbReference>
<proteinExistence type="inferred from homology"/>
<comment type="caution">
    <text evidence="7">The sequence shown here is derived from an EMBL/GenBank/DDBJ whole genome shotgun (WGS) entry which is preliminary data.</text>
</comment>
<comment type="similarity">
    <text evidence="5">Belongs to the Rap family.</text>
</comment>
<dbReference type="SUPFAM" id="SSF48452">
    <property type="entry name" value="TPR-like"/>
    <property type="match status" value="2"/>
</dbReference>
<dbReference type="PROSITE" id="PS50943">
    <property type="entry name" value="HTH_CROC1"/>
    <property type="match status" value="1"/>
</dbReference>
<dbReference type="SUPFAM" id="SSF47413">
    <property type="entry name" value="lambda repressor-like DNA-binding domains"/>
    <property type="match status" value="1"/>
</dbReference>
<dbReference type="GO" id="GO:0003677">
    <property type="term" value="F:DNA binding"/>
    <property type="evidence" value="ECO:0007669"/>
    <property type="project" value="InterPro"/>
</dbReference>
<gene>
    <name evidence="7" type="ORF">H1191_07630</name>
</gene>
<dbReference type="SMART" id="SM00028">
    <property type="entry name" value="TPR"/>
    <property type="match status" value="7"/>
</dbReference>
<dbReference type="EMBL" id="JACEIQ010000005">
    <property type="protein sequence ID" value="MBA4494173.1"/>
    <property type="molecule type" value="Genomic_DNA"/>
</dbReference>
<dbReference type="Pfam" id="PF01381">
    <property type="entry name" value="HTH_3"/>
    <property type="match status" value="1"/>
</dbReference>
<feature type="domain" description="HTH cro/C1-type" evidence="6">
    <location>
        <begin position="14"/>
        <end position="67"/>
    </location>
</feature>